<feature type="signal peptide" evidence="7">
    <location>
        <begin position="1"/>
        <end position="24"/>
    </location>
</feature>
<dbReference type="SUPFAM" id="SSF54373">
    <property type="entry name" value="FAD-linked reductases, C-terminal domain"/>
    <property type="match status" value="1"/>
</dbReference>
<dbReference type="InterPro" id="IPR036188">
    <property type="entry name" value="FAD/NAD-bd_sf"/>
</dbReference>
<dbReference type="GO" id="GO:0050660">
    <property type="term" value="F:flavin adenine dinucleotide binding"/>
    <property type="evidence" value="ECO:0007669"/>
    <property type="project" value="InterPro"/>
</dbReference>
<dbReference type="EMBL" id="KI925460">
    <property type="protein sequence ID" value="ETW79570.1"/>
    <property type="molecule type" value="Genomic_DNA"/>
</dbReference>
<dbReference type="InterPro" id="IPR007867">
    <property type="entry name" value="GMC_OxRtase_C"/>
</dbReference>
<sequence length="636" mass="68969">MFSTIWLHLFTTSCIVSNALPALAALLHDPSELPTGKVYDYVIIGSGNAGGVVASRLTEDLAVNVLVIEAGGNDAGDDPVSQRIPVPLMGISLQKSTIDWNFTTTPQRGFYNKTMHYVRGKVLGGSTTLNLLTHTRGSSDDYDRWAQVTSDENWSWDRLEPYMRKLEQLTPSTDGHDISQQIDVSAHGTDGPLSISLPNYSLHVDDLIEKAAHELPNRFPFNKDLNTGSPIGISYNQNAIRNGVRESVASAYIRPALARGDNLDVLLNTQALKLSPTEYTDGKPSFRTVHFATGPHAPVHTVTAKTEVIVSCGSVSTPQLLQLSGIGDAAKLKAVGVEPILNLPDVGQHLQDHALFTQPYVVSEGNPLDMFTQNETFQGEALKEWQETKKGIMGLSFSSQTGWLRLPDDSSIFESTPDPSAGKKSPHFALIFTPTFVTASLKHGSTNGFLTLSNIVASPSSRGSISITTSDPWTQPAIDLNLLTTEFDMFCMKEAVKMSREFLTAPSLVNFVQGPFGGLADIKTDEQLEEYIRKNTGTIHHAVGTARMSSRDSKEGVLNPDLSVKGSHGLRVIDASIFPFLTAAHTMAPVYIIAERGADIVKNAALHANLGTQEPKMQEVLGNAKAPRVARSEVEL</sequence>
<dbReference type="PANTHER" id="PTHR11552">
    <property type="entry name" value="GLUCOSE-METHANOL-CHOLINE GMC OXIDOREDUCTASE"/>
    <property type="match status" value="1"/>
</dbReference>
<comment type="similarity">
    <text evidence="2">Belongs to the GMC oxidoreductase family.</text>
</comment>
<evidence type="ECO:0000256" key="3">
    <source>
        <dbReference type="ARBA" id="ARBA00022630"/>
    </source>
</evidence>
<dbReference type="Pfam" id="PF05199">
    <property type="entry name" value="GMC_oxred_C"/>
    <property type="match status" value="1"/>
</dbReference>
<dbReference type="SUPFAM" id="SSF51905">
    <property type="entry name" value="FAD/NAD(P)-binding domain"/>
    <property type="match status" value="1"/>
</dbReference>
<keyword evidence="10" id="KW-1185">Reference proteome</keyword>
<keyword evidence="3" id="KW-0285">Flavoprotein</keyword>
<feature type="chain" id="PRO_5004844269" evidence="7">
    <location>
        <begin position="25"/>
        <end position="636"/>
    </location>
</feature>
<dbReference type="InterPro" id="IPR000172">
    <property type="entry name" value="GMC_OxRdtase_N"/>
</dbReference>
<gene>
    <name evidence="9" type="primary">aao2</name>
    <name evidence="9" type="ORF">HETIRDRAFT_63889</name>
</gene>
<dbReference type="Gene3D" id="3.30.560.10">
    <property type="entry name" value="Glucose Oxidase, domain 3"/>
    <property type="match status" value="1"/>
</dbReference>
<dbReference type="RefSeq" id="XP_009547974.1">
    <property type="nucleotide sequence ID" value="XM_009549679.1"/>
</dbReference>
<dbReference type="KEGG" id="hir:HETIRDRAFT_63889"/>
<dbReference type="AlphaFoldDB" id="W4K2J0"/>
<evidence type="ECO:0000256" key="7">
    <source>
        <dbReference type="SAM" id="SignalP"/>
    </source>
</evidence>
<reference evidence="9 10" key="1">
    <citation type="journal article" date="2012" name="New Phytol.">
        <title>Insight into trade-off between wood decay and parasitism from the genome of a fungal forest pathogen.</title>
        <authorList>
            <person name="Olson A."/>
            <person name="Aerts A."/>
            <person name="Asiegbu F."/>
            <person name="Belbahri L."/>
            <person name="Bouzid O."/>
            <person name="Broberg A."/>
            <person name="Canback B."/>
            <person name="Coutinho P.M."/>
            <person name="Cullen D."/>
            <person name="Dalman K."/>
            <person name="Deflorio G."/>
            <person name="van Diepen L.T."/>
            <person name="Dunand C."/>
            <person name="Duplessis S."/>
            <person name="Durling M."/>
            <person name="Gonthier P."/>
            <person name="Grimwood J."/>
            <person name="Fossdal C.G."/>
            <person name="Hansson D."/>
            <person name="Henrissat B."/>
            <person name="Hietala A."/>
            <person name="Himmelstrand K."/>
            <person name="Hoffmeister D."/>
            <person name="Hogberg N."/>
            <person name="James T.Y."/>
            <person name="Karlsson M."/>
            <person name="Kohler A."/>
            <person name="Kues U."/>
            <person name="Lee Y.H."/>
            <person name="Lin Y.C."/>
            <person name="Lind M."/>
            <person name="Lindquist E."/>
            <person name="Lombard V."/>
            <person name="Lucas S."/>
            <person name="Lunden K."/>
            <person name="Morin E."/>
            <person name="Murat C."/>
            <person name="Park J."/>
            <person name="Raffaello T."/>
            <person name="Rouze P."/>
            <person name="Salamov A."/>
            <person name="Schmutz J."/>
            <person name="Solheim H."/>
            <person name="Stahlberg J."/>
            <person name="Velez H."/>
            <person name="de Vries R.P."/>
            <person name="Wiebenga A."/>
            <person name="Woodward S."/>
            <person name="Yakovlev I."/>
            <person name="Garbelotto M."/>
            <person name="Martin F."/>
            <person name="Grigoriev I.V."/>
            <person name="Stenlid J."/>
        </authorList>
    </citation>
    <scope>NUCLEOTIDE SEQUENCE [LARGE SCALE GENOMIC DNA]</scope>
    <source>
        <strain evidence="9 10">TC 32-1</strain>
    </source>
</reference>
<comment type="cofactor">
    <cofactor evidence="1 6">
        <name>FAD</name>
        <dbReference type="ChEBI" id="CHEBI:57692"/>
    </cofactor>
</comment>
<dbReference type="HOGENOM" id="CLU_002865_6_3_1"/>
<evidence type="ECO:0000256" key="6">
    <source>
        <dbReference type="PIRSR" id="PIRSR000137-2"/>
    </source>
</evidence>
<feature type="domain" description="Glucose-methanol-choline oxidoreductase N-terminal" evidence="8">
    <location>
        <begin position="313"/>
        <end position="327"/>
    </location>
</feature>
<dbReference type="Gene3D" id="3.50.50.60">
    <property type="entry name" value="FAD/NAD(P)-binding domain"/>
    <property type="match status" value="1"/>
</dbReference>
<dbReference type="PIRSF" id="PIRSF000137">
    <property type="entry name" value="Alcohol_oxidase"/>
    <property type="match status" value="1"/>
</dbReference>
<evidence type="ECO:0000259" key="8">
    <source>
        <dbReference type="PROSITE" id="PS00624"/>
    </source>
</evidence>
<dbReference type="OrthoDB" id="269227at2759"/>
<accession>W4K2J0</accession>
<proteinExistence type="inferred from homology"/>
<dbReference type="Proteomes" id="UP000030671">
    <property type="component" value="Unassembled WGS sequence"/>
</dbReference>
<evidence type="ECO:0000313" key="10">
    <source>
        <dbReference type="Proteomes" id="UP000030671"/>
    </source>
</evidence>
<dbReference type="PANTHER" id="PTHR11552:SF147">
    <property type="entry name" value="CHOLINE DEHYDROGENASE, MITOCHONDRIAL"/>
    <property type="match status" value="1"/>
</dbReference>
<dbReference type="Pfam" id="PF00732">
    <property type="entry name" value="GMC_oxred_N"/>
    <property type="match status" value="1"/>
</dbReference>
<keyword evidence="4 6" id="KW-0274">FAD</keyword>
<feature type="active site" description="Proton acceptor" evidence="5">
    <location>
        <position position="585"/>
    </location>
</feature>
<evidence type="ECO:0000256" key="2">
    <source>
        <dbReference type="ARBA" id="ARBA00010790"/>
    </source>
</evidence>
<name>W4K2J0_HETIT</name>
<organism evidence="9 10">
    <name type="scientific">Heterobasidion irregulare (strain TC 32-1)</name>
    <dbReference type="NCBI Taxonomy" id="747525"/>
    <lineage>
        <taxon>Eukaryota</taxon>
        <taxon>Fungi</taxon>
        <taxon>Dikarya</taxon>
        <taxon>Basidiomycota</taxon>
        <taxon>Agaricomycotina</taxon>
        <taxon>Agaricomycetes</taxon>
        <taxon>Russulales</taxon>
        <taxon>Bondarzewiaceae</taxon>
        <taxon>Heterobasidion</taxon>
        <taxon>Heterobasidion annosum species complex</taxon>
    </lineage>
</organism>
<dbReference type="GeneID" id="20678658"/>
<keyword evidence="7" id="KW-0732">Signal</keyword>
<dbReference type="InterPro" id="IPR012132">
    <property type="entry name" value="GMC_OxRdtase"/>
</dbReference>
<feature type="binding site" evidence="6">
    <location>
        <position position="122"/>
    </location>
    <ligand>
        <name>FAD</name>
        <dbReference type="ChEBI" id="CHEBI:57692"/>
    </ligand>
</feature>
<dbReference type="InParanoid" id="W4K2J0"/>
<evidence type="ECO:0000256" key="4">
    <source>
        <dbReference type="ARBA" id="ARBA00022827"/>
    </source>
</evidence>
<evidence type="ECO:0000313" key="9">
    <source>
        <dbReference type="EMBL" id="ETW79570.1"/>
    </source>
</evidence>
<dbReference type="PROSITE" id="PS00624">
    <property type="entry name" value="GMC_OXRED_2"/>
    <property type="match status" value="1"/>
</dbReference>
<feature type="active site" description="Proton donor" evidence="5">
    <location>
        <position position="541"/>
    </location>
</feature>
<protein>
    <submittedName>
        <fullName evidence="9">Aryl-alcohol oxidase 2</fullName>
    </submittedName>
</protein>
<evidence type="ECO:0000256" key="1">
    <source>
        <dbReference type="ARBA" id="ARBA00001974"/>
    </source>
</evidence>
<evidence type="ECO:0000256" key="5">
    <source>
        <dbReference type="PIRSR" id="PIRSR000137-1"/>
    </source>
</evidence>
<dbReference type="GO" id="GO:0016614">
    <property type="term" value="F:oxidoreductase activity, acting on CH-OH group of donors"/>
    <property type="evidence" value="ECO:0007669"/>
    <property type="project" value="InterPro"/>
</dbReference>
<dbReference type="eggNOG" id="KOG1238">
    <property type="taxonomic scope" value="Eukaryota"/>
</dbReference>